<name>A0A1J1IIT9_9DIPT</name>
<dbReference type="Proteomes" id="UP000183832">
    <property type="component" value="Unassembled WGS sequence"/>
</dbReference>
<dbReference type="PROSITE" id="PS51155">
    <property type="entry name" value="CHIT_BIND_RR_2"/>
    <property type="match status" value="1"/>
</dbReference>
<organism evidence="3 4">
    <name type="scientific">Clunio marinus</name>
    <dbReference type="NCBI Taxonomy" id="568069"/>
    <lineage>
        <taxon>Eukaryota</taxon>
        <taxon>Metazoa</taxon>
        <taxon>Ecdysozoa</taxon>
        <taxon>Arthropoda</taxon>
        <taxon>Hexapoda</taxon>
        <taxon>Insecta</taxon>
        <taxon>Pterygota</taxon>
        <taxon>Neoptera</taxon>
        <taxon>Endopterygota</taxon>
        <taxon>Diptera</taxon>
        <taxon>Nematocera</taxon>
        <taxon>Chironomoidea</taxon>
        <taxon>Chironomidae</taxon>
        <taxon>Clunio</taxon>
    </lineage>
</organism>
<accession>A0A1J1IIT9</accession>
<keyword evidence="4" id="KW-1185">Reference proteome</keyword>
<dbReference type="GO" id="GO:0008010">
    <property type="term" value="F:structural constituent of chitin-based larval cuticle"/>
    <property type="evidence" value="ECO:0007669"/>
    <property type="project" value="TreeGrafter"/>
</dbReference>
<evidence type="ECO:0000256" key="2">
    <source>
        <dbReference type="SAM" id="SignalP"/>
    </source>
</evidence>
<feature type="chain" id="PRO_5009619122" evidence="2">
    <location>
        <begin position="17"/>
        <end position="185"/>
    </location>
</feature>
<dbReference type="AlphaFoldDB" id="A0A1J1IIT9"/>
<protein>
    <submittedName>
        <fullName evidence="3">CLUMA_CG013435, isoform A</fullName>
    </submittedName>
</protein>
<evidence type="ECO:0000256" key="1">
    <source>
        <dbReference type="PROSITE-ProRule" id="PRU00497"/>
    </source>
</evidence>
<keyword evidence="2" id="KW-0732">Signal</keyword>
<evidence type="ECO:0000313" key="3">
    <source>
        <dbReference type="EMBL" id="CRL00159.1"/>
    </source>
</evidence>
<feature type="signal peptide" evidence="2">
    <location>
        <begin position="1"/>
        <end position="16"/>
    </location>
</feature>
<dbReference type="InterPro" id="IPR000618">
    <property type="entry name" value="Insect_cuticle"/>
</dbReference>
<gene>
    <name evidence="3" type="ORF">CLUMA_CG013435</name>
</gene>
<dbReference type="GO" id="GO:0062129">
    <property type="term" value="C:chitin-based extracellular matrix"/>
    <property type="evidence" value="ECO:0007669"/>
    <property type="project" value="TreeGrafter"/>
</dbReference>
<reference evidence="3 4" key="1">
    <citation type="submission" date="2015-04" db="EMBL/GenBank/DDBJ databases">
        <authorList>
            <person name="Syromyatnikov M.Y."/>
            <person name="Popov V.N."/>
        </authorList>
    </citation>
    <scope>NUCLEOTIDE SEQUENCE [LARGE SCALE GENOMIC DNA]</scope>
</reference>
<sequence>MKSALFVFVVIGLAFADVSHIVDDSTTTTTYPPRPYQFSYEAGRYPGHVDRTHAEVGDGAGTVRGAFSYVDPRNQVRTVEYTADENGFYPQLSHQPQNTKAVDLATNRHLELYNKIAERNSDPNYVQGGGVPKDSEAVAYAKQKHLSLFEKIAAEHARLGEEQLAQRLAFEATSIRNDEESNYNQ</sequence>
<dbReference type="Pfam" id="PF00379">
    <property type="entry name" value="Chitin_bind_4"/>
    <property type="match status" value="1"/>
</dbReference>
<keyword evidence="1" id="KW-0193">Cuticle</keyword>
<dbReference type="OrthoDB" id="6358661at2759"/>
<evidence type="ECO:0000313" key="4">
    <source>
        <dbReference type="Proteomes" id="UP000183832"/>
    </source>
</evidence>
<dbReference type="PANTHER" id="PTHR10380">
    <property type="entry name" value="CUTICLE PROTEIN"/>
    <property type="match status" value="1"/>
</dbReference>
<dbReference type="InterPro" id="IPR050468">
    <property type="entry name" value="Cuticle_Struct_Prot"/>
</dbReference>
<proteinExistence type="predicted"/>
<dbReference type="EMBL" id="CVRI01000054">
    <property type="protein sequence ID" value="CRL00159.1"/>
    <property type="molecule type" value="Genomic_DNA"/>
</dbReference>